<evidence type="ECO:0000313" key="2">
    <source>
        <dbReference type="Proteomes" id="UP000183339"/>
    </source>
</evidence>
<proteinExistence type="predicted"/>
<evidence type="ECO:0000313" key="1">
    <source>
        <dbReference type="EMBL" id="SES65911.1"/>
    </source>
</evidence>
<dbReference type="AlphaFoldDB" id="A0A1H9YAD6"/>
<dbReference type="EMBL" id="FOHI01000001">
    <property type="protein sequence ID" value="SES65911.1"/>
    <property type="molecule type" value="Genomic_DNA"/>
</dbReference>
<dbReference type="Proteomes" id="UP000183339">
    <property type="component" value="Unassembled WGS sequence"/>
</dbReference>
<accession>A0A1H9YAD6</accession>
<gene>
    <name evidence="1" type="ORF">SAMN05216412_101126</name>
</gene>
<name>A0A1H9YAD6_9PROT</name>
<sequence length="49" mass="5635">MAARARWETAQRWYEVEPVCDLVGDWILMCNGSQWKTVVLAFNAVFGSE</sequence>
<protein>
    <submittedName>
        <fullName evidence="1">Uncharacterized protein</fullName>
    </submittedName>
</protein>
<reference evidence="1 2" key="1">
    <citation type="submission" date="2016-10" db="EMBL/GenBank/DDBJ databases">
        <authorList>
            <person name="de Groot N.N."/>
        </authorList>
    </citation>
    <scope>NUCLEOTIDE SEQUENCE [LARGE SCALE GENOMIC DNA]</scope>
    <source>
        <strain evidence="1 2">Nl7</strain>
    </source>
</reference>
<organism evidence="1 2">
    <name type="scientific">Nitrosospira multiformis</name>
    <dbReference type="NCBI Taxonomy" id="1231"/>
    <lineage>
        <taxon>Bacteria</taxon>
        <taxon>Pseudomonadati</taxon>
        <taxon>Pseudomonadota</taxon>
        <taxon>Betaproteobacteria</taxon>
        <taxon>Nitrosomonadales</taxon>
        <taxon>Nitrosomonadaceae</taxon>
        <taxon>Nitrosospira</taxon>
    </lineage>
</organism>